<organism evidence="5">
    <name type="scientific">Capitella teleta</name>
    <name type="common">Polychaete worm</name>
    <dbReference type="NCBI Taxonomy" id="283909"/>
    <lineage>
        <taxon>Eukaryota</taxon>
        <taxon>Metazoa</taxon>
        <taxon>Spiralia</taxon>
        <taxon>Lophotrochozoa</taxon>
        <taxon>Annelida</taxon>
        <taxon>Polychaeta</taxon>
        <taxon>Sedentaria</taxon>
        <taxon>Scolecida</taxon>
        <taxon>Capitellidae</taxon>
        <taxon>Capitella</taxon>
    </lineage>
</organism>
<feature type="non-terminal residue" evidence="5">
    <location>
        <position position="1"/>
    </location>
</feature>
<dbReference type="InterPro" id="IPR056861">
    <property type="entry name" value="HMCN1-like_VWA"/>
</dbReference>
<dbReference type="AlphaFoldDB" id="R7TQP1"/>
<evidence type="ECO:0000313" key="7">
    <source>
        <dbReference type="Proteomes" id="UP000014760"/>
    </source>
</evidence>
<dbReference type="InterPro" id="IPR036465">
    <property type="entry name" value="vWFA_dom_sf"/>
</dbReference>
<protein>
    <recommendedName>
        <fullName evidence="4">Hemicentin-1-like von Willebrand factor A domain-containing protein</fullName>
    </recommendedName>
</protein>
<reference evidence="5 7" key="2">
    <citation type="journal article" date="2013" name="Nature">
        <title>Insights into bilaterian evolution from three spiralian genomes.</title>
        <authorList>
            <person name="Simakov O."/>
            <person name="Marletaz F."/>
            <person name="Cho S.J."/>
            <person name="Edsinger-Gonzales E."/>
            <person name="Havlak P."/>
            <person name="Hellsten U."/>
            <person name="Kuo D.H."/>
            <person name="Larsson T."/>
            <person name="Lv J."/>
            <person name="Arendt D."/>
            <person name="Savage R."/>
            <person name="Osoegawa K."/>
            <person name="de Jong P."/>
            <person name="Grimwood J."/>
            <person name="Chapman J.A."/>
            <person name="Shapiro H."/>
            <person name="Aerts A."/>
            <person name="Otillar R.P."/>
            <person name="Terry A.Y."/>
            <person name="Boore J.L."/>
            <person name="Grigoriev I.V."/>
            <person name="Lindberg D.R."/>
            <person name="Seaver E.C."/>
            <person name="Weisblat D.A."/>
            <person name="Putnam N.H."/>
            <person name="Rokhsar D.S."/>
        </authorList>
    </citation>
    <scope>NUCLEOTIDE SEQUENCE</scope>
    <source>
        <strain evidence="5 7">I ESC-2004</strain>
    </source>
</reference>
<sequence length="81" mass="9106">QHIPLGSTSLAFVFDITGSMYDDLVQVIEGAAKILATTLARRDKPLYNYVLVPFHDPEIGPVTVTSDPDQFQRELRNLYVQ</sequence>
<keyword evidence="3" id="KW-0732">Signal</keyword>
<dbReference type="Proteomes" id="UP000014760">
    <property type="component" value="Unassembled WGS sequence"/>
</dbReference>
<feature type="non-terminal residue" evidence="5">
    <location>
        <position position="81"/>
    </location>
</feature>
<evidence type="ECO:0000313" key="6">
    <source>
        <dbReference type="EnsemblMetazoa" id="CapteP86418"/>
    </source>
</evidence>
<gene>
    <name evidence="5" type="ORF">CAPTEDRAFT_86418</name>
</gene>
<dbReference type="Pfam" id="PF25106">
    <property type="entry name" value="VWA_4"/>
    <property type="match status" value="1"/>
</dbReference>
<name>R7TQP1_CAPTE</name>
<dbReference type="EnsemblMetazoa" id="CapteT86418">
    <property type="protein sequence ID" value="CapteP86418"/>
    <property type="gene ID" value="CapteG86418"/>
</dbReference>
<evidence type="ECO:0000313" key="5">
    <source>
        <dbReference type="EMBL" id="ELT96248.1"/>
    </source>
</evidence>
<dbReference type="OrthoDB" id="5985519at2759"/>
<dbReference type="InterPro" id="IPR052577">
    <property type="entry name" value="VWA7"/>
</dbReference>
<reference evidence="6" key="3">
    <citation type="submission" date="2015-06" db="UniProtKB">
        <authorList>
            <consortium name="EnsemblMetazoa"/>
        </authorList>
    </citation>
    <scope>IDENTIFICATION</scope>
</reference>
<evidence type="ECO:0000256" key="2">
    <source>
        <dbReference type="ARBA" id="ARBA00022525"/>
    </source>
</evidence>
<dbReference type="SUPFAM" id="SSF53300">
    <property type="entry name" value="vWA-like"/>
    <property type="match status" value="1"/>
</dbReference>
<keyword evidence="2" id="KW-0964">Secreted</keyword>
<keyword evidence="7" id="KW-1185">Reference proteome</keyword>
<dbReference type="Gene3D" id="3.40.50.410">
    <property type="entry name" value="von Willebrand factor, type A domain"/>
    <property type="match status" value="1"/>
</dbReference>
<dbReference type="PANTHER" id="PTHR14905:SF7">
    <property type="entry name" value="VON WILLEBRAND FACTOR A DOMAIN-CONTAINING PROTEIN 7"/>
    <property type="match status" value="1"/>
</dbReference>
<comment type="subcellular location">
    <subcellularLocation>
        <location evidence="1">Secreted</location>
    </subcellularLocation>
</comment>
<evidence type="ECO:0000256" key="3">
    <source>
        <dbReference type="ARBA" id="ARBA00022729"/>
    </source>
</evidence>
<dbReference type="STRING" id="283909.R7TQP1"/>
<evidence type="ECO:0000256" key="1">
    <source>
        <dbReference type="ARBA" id="ARBA00004613"/>
    </source>
</evidence>
<proteinExistence type="predicted"/>
<reference evidence="7" key="1">
    <citation type="submission" date="2012-12" db="EMBL/GenBank/DDBJ databases">
        <authorList>
            <person name="Hellsten U."/>
            <person name="Grimwood J."/>
            <person name="Chapman J.A."/>
            <person name="Shapiro H."/>
            <person name="Aerts A."/>
            <person name="Otillar R.P."/>
            <person name="Terry A.Y."/>
            <person name="Boore J.L."/>
            <person name="Simakov O."/>
            <person name="Marletaz F."/>
            <person name="Cho S.-J."/>
            <person name="Edsinger-Gonzales E."/>
            <person name="Havlak P."/>
            <person name="Kuo D.-H."/>
            <person name="Larsson T."/>
            <person name="Lv J."/>
            <person name="Arendt D."/>
            <person name="Savage R."/>
            <person name="Osoegawa K."/>
            <person name="de Jong P."/>
            <person name="Lindberg D.R."/>
            <person name="Seaver E.C."/>
            <person name="Weisblat D.A."/>
            <person name="Putnam N.H."/>
            <person name="Grigoriev I.V."/>
            <person name="Rokhsar D.S."/>
        </authorList>
    </citation>
    <scope>NUCLEOTIDE SEQUENCE</scope>
    <source>
        <strain evidence="7">I ESC-2004</strain>
    </source>
</reference>
<dbReference type="PANTHER" id="PTHR14905">
    <property type="entry name" value="NG37"/>
    <property type="match status" value="1"/>
</dbReference>
<dbReference type="EMBL" id="AMQN01002320">
    <property type="status" value="NOT_ANNOTATED_CDS"/>
    <property type="molecule type" value="Genomic_DNA"/>
</dbReference>
<evidence type="ECO:0000259" key="4">
    <source>
        <dbReference type="Pfam" id="PF25106"/>
    </source>
</evidence>
<dbReference type="EMBL" id="KB308885">
    <property type="protein sequence ID" value="ELT96248.1"/>
    <property type="molecule type" value="Genomic_DNA"/>
</dbReference>
<dbReference type="HOGENOM" id="CLU_195677_0_0_1"/>
<feature type="domain" description="Hemicentin-1-like von Willebrand factor A" evidence="4">
    <location>
        <begin position="9"/>
        <end position="80"/>
    </location>
</feature>
<dbReference type="OMA" id="KYIFHIY"/>
<accession>R7TQP1</accession>